<reference evidence="1 2" key="1">
    <citation type="submission" date="2020-05" db="EMBL/GenBank/DDBJ databases">
        <title>Ramlibacter rhizophilus sp. nov., isolated from rhizosphere soil of national flower Mugunghwa from South Korea.</title>
        <authorList>
            <person name="Zheng-Fei Y."/>
            <person name="Huan T."/>
        </authorList>
    </citation>
    <scope>NUCLEOTIDE SEQUENCE [LARGE SCALE GENOMIC DNA]</scope>
    <source>
        <strain evidence="1 2">H242</strain>
    </source>
</reference>
<accession>A0ABX6P353</accession>
<sequence length="113" mass="12673">MTCSPRCTACSPRARVTVERLHLLRFEPRRLPRRAGRRQHFLHALQAVLELRQRMPHLVRDRAGQRTGRAQLALGVDLVGVGLEQVAADHDQREGGQLRHQSIGTFGLGVVAQ</sequence>
<proteinExistence type="predicted"/>
<reference evidence="1 2" key="2">
    <citation type="submission" date="2020-05" db="EMBL/GenBank/DDBJ databases">
        <authorList>
            <person name="Khan S.A."/>
            <person name="Jeon C.O."/>
            <person name="Chun B.H."/>
        </authorList>
    </citation>
    <scope>NUCLEOTIDE SEQUENCE [LARGE SCALE GENOMIC DNA]</scope>
    <source>
        <strain evidence="1 2">H242</strain>
    </source>
</reference>
<protein>
    <submittedName>
        <fullName evidence="1">Uncharacterized protein</fullName>
    </submittedName>
</protein>
<organism evidence="1 2">
    <name type="scientific">Ramlibacter terrae</name>
    <dbReference type="NCBI Taxonomy" id="2732511"/>
    <lineage>
        <taxon>Bacteria</taxon>
        <taxon>Pseudomonadati</taxon>
        <taxon>Pseudomonadota</taxon>
        <taxon>Betaproteobacteria</taxon>
        <taxon>Burkholderiales</taxon>
        <taxon>Comamonadaceae</taxon>
        <taxon>Ramlibacter</taxon>
    </lineage>
</organism>
<evidence type="ECO:0000313" key="1">
    <source>
        <dbReference type="EMBL" id="QJW84475.1"/>
    </source>
</evidence>
<gene>
    <name evidence="1" type="ORF">HK414_14275</name>
</gene>
<dbReference type="EMBL" id="CP053418">
    <property type="protein sequence ID" value="QJW84475.1"/>
    <property type="molecule type" value="Genomic_DNA"/>
</dbReference>
<dbReference type="Proteomes" id="UP000500826">
    <property type="component" value="Chromosome"/>
</dbReference>
<evidence type="ECO:0000313" key="2">
    <source>
        <dbReference type="Proteomes" id="UP000500826"/>
    </source>
</evidence>
<keyword evidence="2" id="KW-1185">Reference proteome</keyword>
<name>A0ABX6P353_9BURK</name>